<protein>
    <submittedName>
        <fullName evidence="1">Uncharacterized protein</fullName>
    </submittedName>
</protein>
<dbReference type="RefSeq" id="WP_142642412.1">
    <property type="nucleotide sequence ID" value="NZ_VDGI01000009.1"/>
</dbReference>
<gene>
    <name evidence="1" type="ORF">FG384_09735</name>
</gene>
<evidence type="ECO:0000313" key="2">
    <source>
        <dbReference type="Proteomes" id="UP000316626"/>
    </source>
</evidence>
<evidence type="ECO:0000313" key="1">
    <source>
        <dbReference type="EMBL" id="TQR19934.1"/>
    </source>
</evidence>
<keyword evidence="2" id="KW-1185">Reference proteome</keyword>
<dbReference type="Proteomes" id="UP000316626">
    <property type="component" value="Unassembled WGS sequence"/>
</dbReference>
<dbReference type="EMBL" id="VDGI01000009">
    <property type="protein sequence ID" value="TQR19934.1"/>
    <property type="molecule type" value="Genomic_DNA"/>
</dbReference>
<reference evidence="1 2" key="1">
    <citation type="submission" date="2019-06" db="EMBL/GenBank/DDBJ databases">
        <title>Psychrobacillus vulpis sp. nov., a new species isolated from feces of a red fox that inhabits in The Tablas de Daimiel Natural Park, Albacete, Spain.</title>
        <authorList>
            <person name="Rodriguez M."/>
            <person name="Reina J.C."/>
            <person name="Bejar V."/>
            <person name="Llamas I."/>
        </authorList>
    </citation>
    <scope>NUCLEOTIDE SEQUENCE [LARGE SCALE GENOMIC DNA]</scope>
    <source>
        <strain evidence="1 2">Z8</strain>
    </source>
</reference>
<accession>A0A544TR49</accession>
<dbReference type="AlphaFoldDB" id="A0A544TR49"/>
<sequence length="475" mass="53883">MSELQLSGSASLTVKENISSYETSLKSFLEFNNLPTENVLTAVPQRIVVFSNVDNALINLPTEVKSTSNYISKFIAASSAGLFDAALNYLWNETIQELRRRVAQYDLGYFYDTAVASPEKRKSLVDEEDLEKLSDAELIYGAKEIGLISDVGFQHLDYIKYMRNWGSAAHPNQVEITGLQLISWLETCINEVISLPLSNVTLEIRKLLSNVKTNTLTADNAKVIGTFFDTLTNDQINNLLSGFFGIYTRKSTSEQVRDNIKLILPYLWGFTNEEQRHTIGIKYGKYSVNNFVEEEKLAREFLEIVEGQSYIPEKIRATEIDTALDELLIAHRGLNNFYSEPAFAREMKRLIGEGEIPDTIKNKYIESLVEVFLSNGSGITWNAEPVYQELLAKFNNEMALKAILTIFDKRIKALISNSRLRKDQYFKMVSLLKAKVTSKSAQELIDLILEFTGPIDKIELDAKFKRLSEPLLKLL</sequence>
<comment type="caution">
    <text evidence="1">The sequence shown here is derived from an EMBL/GenBank/DDBJ whole genome shotgun (WGS) entry which is preliminary data.</text>
</comment>
<dbReference type="OrthoDB" id="1102561at2"/>
<name>A0A544TR49_9BACI</name>
<proteinExistence type="predicted"/>
<organism evidence="1 2">
    <name type="scientific">Psychrobacillus vulpis</name>
    <dbReference type="NCBI Taxonomy" id="2325572"/>
    <lineage>
        <taxon>Bacteria</taxon>
        <taxon>Bacillati</taxon>
        <taxon>Bacillota</taxon>
        <taxon>Bacilli</taxon>
        <taxon>Bacillales</taxon>
        <taxon>Bacillaceae</taxon>
        <taxon>Psychrobacillus</taxon>
    </lineage>
</organism>